<reference evidence="2 3" key="1">
    <citation type="submission" date="2016-02" db="EMBL/GenBank/DDBJ databases">
        <title>Complete genome sequence of Halocynthiibacter arcticus PAMC 20958t from arctic marine sediment.</title>
        <authorList>
            <person name="Lee Y.M."/>
            <person name="Baek K."/>
            <person name="Lee H.K."/>
            <person name="Shin S.C."/>
        </authorList>
    </citation>
    <scope>NUCLEOTIDE SEQUENCE [LARGE SCALE GENOMIC DNA]</scope>
    <source>
        <strain evidence="2">PAMC 20958</strain>
    </source>
</reference>
<feature type="compositionally biased region" description="Polar residues" evidence="1">
    <location>
        <begin position="72"/>
        <end position="92"/>
    </location>
</feature>
<evidence type="ECO:0000313" key="2">
    <source>
        <dbReference type="EMBL" id="AML50522.1"/>
    </source>
</evidence>
<name>A0A126UWS4_9RHOB</name>
<proteinExistence type="predicted"/>
<dbReference type="Proteomes" id="UP000070371">
    <property type="component" value="Chromosome"/>
</dbReference>
<evidence type="ECO:0000313" key="3">
    <source>
        <dbReference type="Proteomes" id="UP000070371"/>
    </source>
</evidence>
<keyword evidence="3" id="KW-1185">Reference proteome</keyword>
<dbReference type="EMBL" id="CP014327">
    <property type="protein sequence ID" value="AML50522.1"/>
    <property type="molecule type" value="Genomic_DNA"/>
</dbReference>
<dbReference type="RefSeq" id="WP_039001610.1">
    <property type="nucleotide sequence ID" value="NZ_CP014327.1"/>
</dbReference>
<accession>A0A126UWS4</accession>
<protein>
    <submittedName>
        <fullName evidence="2">Uncharacterized protein</fullName>
    </submittedName>
</protein>
<dbReference type="KEGG" id="hat:RC74_03880"/>
<organism evidence="2 3">
    <name type="scientific">Falsihalocynthiibacter arcticus</name>
    <dbReference type="NCBI Taxonomy" id="1579316"/>
    <lineage>
        <taxon>Bacteria</taxon>
        <taxon>Pseudomonadati</taxon>
        <taxon>Pseudomonadota</taxon>
        <taxon>Alphaproteobacteria</taxon>
        <taxon>Rhodobacterales</taxon>
        <taxon>Roseobacteraceae</taxon>
        <taxon>Falsihalocynthiibacter</taxon>
    </lineage>
</organism>
<gene>
    <name evidence="2" type="ORF">RC74_03880</name>
</gene>
<dbReference type="AlphaFoldDB" id="A0A126UWS4"/>
<evidence type="ECO:0000256" key="1">
    <source>
        <dbReference type="SAM" id="MobiDB-lite"/>
    </source>
</evidence>
<feature type="region of interest" description="Disordered" evidence="1">
    <location>
        <begin position="68"/>
        <end position="92"/>
    </location>
</feature>
<sequence length="92" mass="10203">MPESNDMTGLARTALDHLKQGELALGSHWEAAHEICQAYEDVQIMNRIHALCHRIEGDIPNAGYWDRMGGQETPTGTLTDEWNGLNQSLAEA</sequence>
<dbReference type="STRING" id="1579316.RC74_03880"/>